<keyword evidence="2" id="KW-0472">Membrane</keyword>
<feature type="compositionally biased region" description="Basic and acidic residues" evidence="1">
    <location>
        <begin position="1090"/>
        <end position="1100"/>
    </location>
</feature>
<dbReference type="STRING" id="1121409.SAMN02745124_03217"/>
<dbReference type="InterPro" id="IPR008023">
    <property type="entry name" value="DUF748"/>
</dbReference>
<dbReference type="GO" id="GO:0090313">
    <property type="term" value="P:regulation of protein targeting to membrane"/>
    <property type="evidence" value="ECO:0007669"/>
    <property type="project" value="TreeGrafter"/>
</dbReference>
<evidence type="ECO:0000313" key="4">
    <source>
        <dbReference type="Proteomes" id="UP000184139"/>
    </source>
</evidence>
<dbReference type="PANTHER" id="PTHR30441">
    <property type="entry name" value="DUF748 DOMAIN-CONTAINING PROTEIN"/>
    <property type="match status" value="1"/>
</dbReference>
<dbReference type="PANTHER" id="PTHR30441:SF8">
    <property type="entry name" value="DUF748 DOMAIN-CONTAINING PROTEIN"/>
    <property type="match status" value="1"/>
</dbReference>
<dbReference type="Pfam" id="PF05359">
    <property type="entry name" value="DUF748"/>
    <property type="match status" value="1"/>
</dbReference>
<evidence type="ECO:0000256" key="2">
    <source>
        <dbReference type="SAM" id="Phobius"/>
    </source>
</evidence>
<organism evidence="3 4">
    <name type="scientific">Desulfofustis glycolicus DSM 9705</name>
    <dbReference type="NCBI Taxonomy" id="1121409"/>
    <lineage>
        <taxon>Bacteria</taxon>
        <taxon>Pseudomonadati</taxon>
        <taxon>Thermodesulfobacteriota</taxon>
        <taxon>Desulfobulbia</taxon>
        <taxon>Desulfobulbales</taxon>
        <taxon>Desulfocapsaceae</taxon>
        <taxon>Desulfofustis</taxon>
    </lineage>
</organism>
<dbReference type="InterPro" id="IPR052894">
    <property type="entry name" value="AsmA-related"/>
</dbReference>
<name>A0A1M5XNG6_9BACT</name>
<reference evidence="3 4" key="1">
    <citation type="submission" date="2016-11" db="EMBL/GenBank/DDBJ databases">
        <authorList>
            <person name="Jaros S."/>
            <person name="Januszkiewicz K."/>
            <person name="Wedrychowicz H."/>
        </authorList>
    </citation>
    <scope>NUCLEOTIDE SEQUENCE [LARGE SCALE GENOMIC DNA]</scope>
    <source>
        <strain evidence="3 4">DSM 9705</strain>
    </source>
</reference>
<dbReference type="RefSeq" id="WP_073377595.1">
    <property type="nucleotide sequence ID" value="NZ_FQXS01000021.1"/>
</dbReference>
<gene>
    <name evidence="3" type="ORF">SAMN02745124_03217</name>
</gene>
<evidence type="ECO:0000313" key="3">
    <source>
        <dbReference type="EMBL" id="SHI01202.1"/>
    </source>
</evidence>
<feature type="transmembrane region" description="Helical" evidence="2">
    <location>
        <begin position="62"/>
        <end position="86"/>
    </location>
</feature>
<protein>
    <recommendedName>
        <fullName evidence="5">DUF748 domain-containing protein</fullName>
    </recommendedName>
</protein>
<dbReference type="EMBL" id="FQXS01000021">
    <property type="protein sequence ID" value="SHI01202.1"/>
    <property type="molecule type" value="Genomic_DNA"/>
</dbReference>
<dbReference type="Proteomes" id="UP000184139">
    <property type="component" value="Unassembled WGS sequence"/>
</dbReference>
<dbReference type="AlphaFoldDB" id="A0A1M5XNG6"/>
<feature type="region of interest" description="Disordered" evidence="1">
    <location>
        <begin position="1090"/>
        <end position="1132"/>
    </location>
</feature>
<accession>A0A1M5XNG6</accession>
<dbReference type="GO" id="GO:0005886">
    <property type="term" value="C:plasma membrane"/>
    <property type="evidence" value="ECO:0007669"/>
    <property type="project" value="TreeGrafter"/>
</dbReference>
<feature type="compositionally biased region" description="Basic and acidic residues" evidence="1">
    <location>
        <begin position="17"/>
        <end position="31"/>
    </location>
</feature>
<keyword evidence="2" id="KW-1133">Transmembrane helix</keyword>
<keyword evidence="2" id="KW-0812">Transmembrane</keyword>
<keyword evidence="4" id="KW-1185">Reference proteome</keyword>
<proteinExistence type="predicted"/>
<dbReference type="OrthoDB" id="9757969at2"/>
<evidence type="ECO:0008006" key="5">
    <source>
        <dbReference type="Google" id="ProtNLM"/>
    </source>
</evidence>
<sequence>MSQQPKDLFGSITIAGDDEHKPAPSGTEERSRKAKRSSRQVKTPPSAPRQKQRPDAGRGLRWWFAALVIGLALYSGAGFLLAPWLLRSLLPGYLNEQTGTVLTLEQVRFNPFTFRLDLAGIALHEGADEQPAERLLGIDRVSAELAPISLLRGDLVCGSLTVERLHLSIVRRQDKTYNIAPLLHGAKAPDPSDIIDFAELPFFFALNNISVSDSRVTVEDHHAGSEHLIDQITLTLPALSNFSYQAKTYLQPRFSAVINGSSITLTGDTGLDGSDPDGATEISVDLNDIDIPRYSDYLPVELPIRFSDGTANGTLLISFAETDQQGNRLQVGFDLTASDLKVQSRDDKLAVHIPSARLEGAFEPLSRSLLLSSVLLREPAVISSGTLSRETLAALVPMTRRPAADSTLYQAIPALRIKLLIADDASYAVAEPGKEKPVVAWQDIQLSIRDFANETPAGDGAAGSFRISGQDSRSPASFTWQGGFFDGNQPGGTLQLGDMPAARIAPFLGRTPNDIAGAIDINGRLSLSLSEQKDQVLAYSLEETTLTIKELQVKERGVVWLRTPTLRCEPVSRIDGVTDFGNVFLPNSTVVMDRRQVPHLFGLFASRPDQFILHGFDFSGTVKVLDDTEKNTILDLKDVLLQANKLEQKEVKDDNFVFSARQGDAGTIKAKGVLRIAPVTISAQLAADGVRPRQLLSWFTDSETLLNGAATLSAKGTFRYPEQAFSGELSAQDVAIDGGEAPPWRAADAGFSEFSWSADKRRLAIGEIRLSRPEWTWQRRAGNDNPAEQAAVFLRRLLLPEQKSDAGGNSAPGDSFSLTIDTVSWQDGIISYQDERISPPLQLELTGVTSLLEKLVYPAAEQNGAFRLQGMLAGHPWTVEGEGRLLQKPATVTAGVIIPSLPLKLFGPQISQRISDLAIDEATARLSFSASWQGTNGREQADIVITGLAPTRPGTPAAVALALISDRDGQTGFSVDSSDLSGSGVLAEVIAHYATLSIKAAIDPLLLASEEFKDLVGQYDVLFQPGTTQLTGAGRERLNRYSELLAAHPLIGLKLVGFADRNADVPAVLAELTRQEQLRIDKENRRLAEQWRREQEEKQAARQQQQQTDPSQSVQETDIEPSDEPFTPLAPQPVSVHDDMLATLAVDREQTVLTYLLDEFGIAPGRVTGGDPDKRRIIEDGTGTRVDLQVVAASGQQTP</sequence>
<feature type="region of interest" description="Disordered" evidence="1">
    <location>
        <begin position="1"/>
        <end position="54"/>
    </location>
</feature>
<evidence type="ECO:0000256" key="1">
    <source>
        <dbReference type="SAM" id="MobiDB-lite"/>
    </source>
</evidence>